<dbReference type="Proteomes" id="UP000176288">
    <property type="component" value="Chromosome"/>
</dbReference>
<dbReference type="STRING" id="1912795.BK816_05155"/>
<dbReference type="Pfam" id="PF07690">
    <property type="entry name" value="MFS_1"/>
    <property type="match status" value="1"/>
</dbReference>
<feature type="transmembrane region" description="Helical" evidence="5">
    <location>
        <begin position="47"/>
        <end position="67"/>
    </location>
</feature>
<evidence type="ECO:0000313" key="8">
    <source>
        <dbReference type="Proteomes" id="UP000176288"/>
    </source>
</evidence>
<dbReference type="PROSITE" id="PS50850">
    <property type="entry name" value="MFS"/>
    <property type="match status" value="1"/>
</dbReference>
<keyword evidence="3 5" id="KW-1133">Transmembrane helix</keyword>
<feature type="transmembrane region" description="Helical" evidence="5">
    <location>
        <begin position="182"/>
        <end position="202"/>
    </location>
</feature>
<organism evidence="7 8">
    <name type="scientific">Boudabousia tangfeifanii</name>
    <dbReference type="NCBI Taxonomy" id="1912795"/>
    <lineage>
        <taxon>Bacteria</taxon>
        <taxon>Bacillati</taxon>
        <taxon>Actinomycetota</taxon>
        <taxon>Actinomycetes</taxon>
        <taxon>Actinomycetales</taxon>
        <taxon>Actinomycetaceae</taxon>
        <taxon>Boudabousia</taxon>
    </lineage>
</organism>
<evidence type="ECO:0000259" key="6">
    <source>
        <dbReference type="PROSITE" id="PS50850"/>
    </source>
</evidence>
<dbReference type="PANTHER" id="PTHR23546:SF1">
    <property type="entry name" value="MEMBRANE PROTEIN"/>
    <property type="match status" value="1"/>
</dbReference>
<keyword evidence="2 5" id="KW-0812">Transmembrane</keyword>
<feature type="transmembrane region" description="Helical" evidence="5">
    <location>
        <begin position="346"/>
        <end position="364"/>
    </location>
</feature>
<evidence type="ECO:0000256" key="4">
    <source>
        <dbReference type="ARBA" id="ARBA00023136"/>
    </source>
</evidence>
<dbReference type="RefSeq" id="WP_071164222.1">
    <property type="nucleotide sequence ID" value="NZ_CP017812.1"/>
</dbReference>
<protein>
    <submittedName>
        <fullName evidence="7">MFS transporter</fullName>
    </submittedName>
</protein>
<feature type="domain" description="Major facilitator superfamily (MFS) profile" evidence="6">
    <location>
        <begin position="13"/>
        <end position="401"/>
    </location>
</feature>
<evidence type="ECO:0000256" key="1">
    <source>
        <dbReference type="ARBA" id="ARBA00004651"/>
    </source>
</evidence>
<proteinExistence type="predicted"/>
<evidence type="ECO:0000256" key="5">
    <source>
        <dbReference type="SAM" id="Phobius"/>
    </source>
</evidence>
<dbReference type="SUPFAM" id="SSF103473">
    <property type="entry name" value="MFS general substrate transporter"/>
    <property type="match status" value="1"/>
</dbReference>
<dbReference type="PANTHER" id="PTHR23546">
    <property type="entry name" value="TRANSPORT PROTEIN"/>
    <property type="match status" value="1"/>
</dbReference>
<evidence type="ECO:0000256" key="3">
    <source>
        <dbReference type="ARBA" id="ARBA00022989"/>
    </source>
</evidence>
<feature type="transmembrane region" description="Helical" evidence="5">
    <location>
        <begin position="120"/>
        <end position="142"/>
    </location>
</feature>
<feature type="transmembrane region" description="Helical" evidence="5">
    <location>
        <begin position="376"/>
        <end position="396"/>
    </location>
</feature>
<feature type="transmembrane region" description="Helical" evidence="5">
    <location>
        <begin position="79"/>
        <end position="100"/>
    </location>
</feature>
<dbReference type="InterPro" id="IPR011701">
    <property type="entry name" value="MFS"/>
</dbReference>
<dbReference type="InterPro" id="IPR020846">
    <property type="entry name" value="MFS_dom"/>
</dbReference>
<comment type="subcellular location">
    <subcellularLocation>
        <location evidence="1">Cell membrane</location>
        <topology evidence="1">Multi-pass membrane protein</topology>
    </subcellularLocation>
</comment>
<dbReference type="GO" id="GO:0005886">
    <property type="term" value="C:plasma membrane"/>
    <property type="evidence" value="ECO:0007669"/>
    <property type="project" value="UniProtKB-SubCell"/>
</dbReference>
<keyword evidence="4 5" id="KW-0472">Membrane</keyword>
<dbReference type="AlphaFoldDB" id="A0A1D9MKE6"/>
<feature type="transmembrane region" description="Helical" evidence="5">
    <location>
        <begin position="291"/>
        <end position="309"/>
    </location>
</feature>
<evidence type="ECO:0000256" key="2">
    <source>
        <dbReference type="ARBA" id="ARBA00022692"/>
    </source>
</evidence>
<dbReference type="InterPro" id="IPR036259">
    <property type="entry name" value="MFS_trans_sf"/>
</dbReference>
<feature type="transmembrane region" description="Helical" evidence="5">
    <location>
        <begin position="258"/>
        <end position="279"/>
    </location>
</feature>
<dbReference type="KEGG" id="avu:BK816_05155"/>
<feature type="transmembrane region" description="Helical" evidence="5">
    <location>
        <begin position="7"/>
        <end position="27"/>
    </location>
</feature>
<sequence length="409" mass="42613">MDKQRSLLLTNPTLRALLLIVFFTYSAQNMLNVSIAPLARSLQLAEWAVGLAVSLAALFVTSLSSFWGVKSLDWGRRRVLLIALTLALSAAIIFSAAVVLRSEGVIGSASATTAIVLARGAFFGAAVSAIPPTGQALIATLTPDEASRVRGMSAFSGAISASIMVGSLVSSALGAWNIYGPVHATGILIAFALVTCFFFVPVTPPPPKKEKPVKVSWRDPRILPWILAGLGMFFTNGIVQITTGFVAQDRLGLSPEKAMPVTGGLLLAGACGAMLMQIVIVPRLGTTPRKLVRWGLVIALLSLIGYGTVTSFSLLALSAFGVGVGMGTVSPGYNAGASLEVEKHELGGVAGVLNAAGAVTWIIGPVSATSLYSWNSYAPFIVAGVALLASTILAWLHPTFRRPTPVISD</sequence>
<dbReference type="OrthoDB" id="9793283at2"/>
<name>A0A1D9MKE6_9ACTO</name>
<dbReference type="EMBL" id="CP017812">
    <property type="protein sequence ID" value="AOZ72756.1"/>
    <property type="molecule type" value="Genomic_DNA"/>
</dbReference>
<dbReference type="GO" id="GO:0022857">
    <property type="term" value="F:transmembrane transporter activity"/>
    <property type="evidence" value="ECO:0007669"/>
    <property type="project" value="InterPro"/>
</dbReference>
<feature type="transmembrane region" description="Helical" evidence="5">
    <location>
        <begin position="154"/>
        <end position="176"/>
    </location>
</feature>
<keyword evidence="8" id="KW-1185">Reference proteome</keyword>
<reference evidence="7 8" key="1">
    <citation type="submission" date="2016-10" db="EMBL/GenBank/DDBJ databases">
        <title>Actinomyces aegypiusis sp. nov., isolated from the Aegypius monachus in Qinghai Tibet Plateau China.</title>
        <authorList>
            <person name="Wang Y."/>
        </authorList>
    </citation>
    <scope>NUCLEOTIDE SEQUENCE [LARGE SCALE GENOMIC DNA]</scope>
    <source>
        <strain evidence="7 8">VUL4_3</strain>
    </source>
</reference>
<accession>A0A1D9MKE6</accession>
<dbReference type="Gene3D" id="1.20.1250.20">
    <property type="entry name" value="MFS general substrate transporter like domains"/>
    <property type="match status" value="1"/>
</dbReference>
<gene>
    <name evidence="7" type="ORF">BK816_05155</name>
</gene>
<feature type="transmembrane region" description="Helical" evidence="5">
    <location>
        <begin position="222"/>
        <end position="246"/>
    </location>
</feature>
<evidence type="ECO:0000313" key="7">
    <source>
        <dbReference type="EMBL" id="AOZ72756.1"/>
    </source>
</evidence>